<proteinExistence type="predicted"/>
<dbReference type="KEGG" id="nta:107779936"/>
<accession>A0A1S3YUV9</accession>
<sequence length="229" mass="25707">MNTPRCDNGRGHNLPGFLLCKLRVPAREEKVQGVLQSIAQSYSKQSPNIRVNRVVRLLFAMSSLVHKARSTSPYIIFDPGGVNTSLCATSEQLLFRLVKYLTIEYYDATQHHMKMQPAAAALAAMLHEWEVLELRSAYKLKLQAVQGVGYIFSGVTKNGAIERYGGEEASKTVYPYFKVDNFSVDRSEHVKGWCLYYSAFRIPFDPSSALDGVLGIQLSEAIPSLWHIM</sequence>
<dbReference type="PaxDb" id="4097-A0A1S3YUV9"/>
<dbReference type="OrthoDB" id="10272839at2759"/>
<gene>
    <name evidence="1" type="primary">LOC107779936</name>
</gene>
<protein>
    <submittedName>
        <fullName evidence="1">Uncharacterized protein</fullName>
    </submittedName>
</protein>
<organism evidence="1">
    <name type="scientific">Nicotiana tabacum</name>
    <name type="common">Common tobacco</name>
    <dbReference type="NCBI Taxonomy" id="4097"/>
    <lineage>
        <taxon>Eukaryota</taxon>
        <taxon>Viridiplantae</taxon>
        <taxon>Streptophyta</taxon>
        <taxon>Embryophyta</taxon>
        <taxon>Tracheophyta</taxon>
        <taxon>Spermatophyta</taxon>
        <taxon>Magnoliopsida</taxon>
        <taxon>eudicotyledons</taxon>
        <taxon>Gunneridae</taxon>
        <taxon>Pentapetalae</taxon>
        <taxon>asterids</taxon>
        <taxon>lamiids</taxon>
        <taxon>Solanales</taxon>
        <taxon>Solanaceae</taxon>
        <taxon>Nicotianoideae</taxon>
        <taxon>Nicotianeae</taxon>
        <taxon>Nicotiana</taxon>
    </lineage>
</organism>
<dbReference type="AlphaFoldDB" id="A0A1S3YUV9"/>
<evidence type="ECO:0000313" key="1">
    <source>
        <dbReference type="RefSeq" id="XP_016455928.1"/>
    </source>
</evidence>
<name>A0A1S3YUV9_TOBAC</name>
<dbReference type="RefSeq" id="XP_016455928.1">
    <property type="nucleotide sequence ID" value="XM_016600442.1"/>
</dbReference>
<reference evidence="1" key="1">
    <citation type="submission" date="2025-08" db="UniProtKB">
        <authorList>
            <consortium name="RefSeq"/>
        </authorList>
    </citation>
    <scope>IDENTIFICATION</scope>
</reference>